<protein>
    <recommendedName>
        <fullName evidence="3">Peptidase S9 prolyl oligopeptidase catalytic domain-containing protein</fullName>
    </recommendedName>
</protein>
<dbReference type="InterPro" id="IPR050955">
    <property type="entry name" value="Plant_Biomass_Hydrol_Est"/>
</dbReference>
<dbReference type="SUPFAM" id="SSF53474">
    <property type="entry name" value="alpha/beta-Hydrolases"/>
    <property type="match status" value="1"/>
</dbReference>
<keyword evidence="2" id="KW-0378">Hydrolase</keyword>
<dbReference type="InterPro" id="IPR029058">
    <property type="entry name" value="AB_hydrolase_fold"/>
</dbReference>
<dbReference type="AlphaFoldDB" id="A0A382CKX7"/>
<dbReference type="PANTHER" id="PTHR43037">
    <property type="entry name" value="UNNAMED PRODUCT-RELATED"/>
    <property type="match status" value="1"/>
</dbReference>
<reference evidence="4" key="1">
    <citation type="submission" date="2018-05" db="EMBL/GenBank/DDBJ databases">
        <authorList>
            <person name="Lanie J.A."/>
            <person name="Ng W.-L."/>
            <person name="Kazmierczak K.M."/>
            <person name="Andrzejewski T.M."/>
            <person name="Davidsen T.M."/>
            <person name="Wayne K.J."/>
            <person name="Tettelin H."/>
            <person name="Glass J.I."/>
            <person name="Rusch D."/>
            <person name="Podicherti R."/>
            <person name="Tsui H.-C.T."/>
            <person name="Winkler M.E."/>
        </authorList>
    </citation>
    <scope>NUCLEOTIDE SEQUENCE</scope>
</reference>
<dbReference type="GO" id="GO:0006508">
    <property type="term" value="P:proteolysis"/>
    <property type="evidence" value="ECO:0007669"/>
    <property type="project" value="InterPro"/>
</dbReference>
<dbReference type="EMBL" id="UINC01034825">
    <property type="protein sequence ID" value="SVB26271.1"/>
    <property type="molecule type" value="Genomic_DNA"/>
</dbReference>
<dbReference type="InterPro" id="IPR001375">
    <property type="entry name" value="Peptidase_S9_cat"/>
</dbReference>
<dbReference type="Gene3D" id="3.40.50.1820">
    <property type="entry name" value="alpha/beta hydrolase"/>
    <property type="match status" value="1"/>
</dbReference>
<evidence type="ECO:0000259" key="3">
    <source>
        <dbReference type="Pfam" id="PF00326"/>
    </source>
</evidence>
<accession>A0A382CKX7</accession>
<evidence type="ECO:0000313" key="4">
    <source>
        <dbReference type="EMBL" id="SVB26271.1"/>
    </source>
</evidence>
<organism evidence="4">
    <name type="scientific">marine metagenome</name>
    <dbReference type="NCBI Taxonomy" id="408172"/>
    <lineage>
        <taxon>unclassified sequences</taxon>
        <taxon>metagenomes</taxon>
        <taxon>ecological metagenomes</taxon>
    </lineage>
</organism>
<name>A0A382CKX7_9ZZZZ</name>
<evidence type="ECO:0000256" key="2">
    <source>
        <dbReference type="ARBA" id="ARBA00022801"/>
    </source>
</evidence>
<feature type="domain" description="Peptidase S9 prolyl oligopeptidase catalytic" evidence="3">
    <location>
        <begin position="112"/>
        <end position="156"/>
    </location>
</feature>
<dbReference type="PANTHER" id="PTHR43037:SF5">
    <property type="entry name" value="FERULOYL ESTERASE"/>
    <property type="match status" value="1"/>
</dbReference>
<sequence length="250" mass="27103">MQLRHVGVLGFALMLWSCDVSAEVMRWQVDGMSRQAIVYAPAASSTEARPVLLAFHGYGDVAQNFQRTALHEVWPEAIVVYFQGLTTGRGLPGWQVEVGAGNRDLKLVDVAIASLREMYAVDEDRIYATGFSNGGMFTYLLWAERPEVFAAYAPVAARLRASVVPEQPRPVLHVAGEGDLVVDYAAQVAAIEIAVEVNGVGAQASSCGTGCTLYGGHTSTPVMSWIHPGAHVWPEETSARIVSFLRDDPR</sequence>
<proteinExistence type="predicted"/>
<keyword evidence="1" id="KW-0732">Signal</keyword>
<dbReference type="Pfam" id="PF00326">
    <property type="entry name" value="Peptidase_S9"/>
    <property type="match status" value="1"/>
</dbReference>
<dbReference type="GO" id="GO:0008236">
    <property type="term" value="F:serine-type peptidase activity"/>
    <property type="evidence" value="ECO:0007669"/>
    <property type="project" value="InterPro"/>
</dbReference>
<gene>
    <name evidence="4" type="ORF">METZ01_LOCUS179125</name>
</gene>
<evidence type="ECO:0000256" key="1">
    <source>
        <dbReference type="ARBA" id="ARBA00022729"/>
    </source>
</evidence>